<feature type="compositionally biased region" description="Polar residues" evidence="1">
    <location>
        <begin position="276"/>
        <end position="291"/>
    </location>
</feature>
<evidence type="ECO:0000313" key="4">
    <source>
        <dbReference type="Proteomes" id="UP000188354"/>
    </source>
</evidence>
<dbReference type="InterPro" id="IPR005162">
    <property type="entry name" value="Retrotrans_gag_dom"/>
</dbReference>
<gene>
    <name evidence="3" type="ORF">TanjilG_07417</name>
</gene>
<feature type="compositionally biased region" description="Polar residues" evidence="1">
    <location>
        <begin position="247"/>
        <end position="264"/>
    </location>
</feature>
<dbReference type="Gramene" id="OIW20258">
    <property type="protein sequence ID" value="OIW20258"/>
    <property type="gene ID" value="TanjilG_07417"/>
</dbReference>
<comment type="caution">
    <text evidence="3">The sequence shown here is derived from an EMBL/GenBank/DDBJ whole genome shotgun (WGS) entry which is preliminary data.</text>
</comment>
<feature type="region of interest" description="Disordered" evidence="1">
    <location>
        <begin position="247"/>
        <end position="300"/>
    </location>
</feature>
<protein>
    <recommendedName>
        <fullName evidence="2">Retrotransposon gag domain-containing protein</fullName>
    </recommendedName>
</protein>
<keyword evidence="4" id="KW-1185">Reference proteome</keyword>
<name>A0A394D9T7_LUPAN</name>
<dbReference type="Proteomes" id="UP000188354">
    <property type="component" value="Unassembled WGS sequence"/>
</dbReference>
<feature type="domain" description="Retrotransposon gag" evidence="2">
    <location>
        <begin position="119"/>
        <end position="206"/>
    </location>
</feature>
<dbReference type="EMBL" id="MLAU01007206">
    <property type="protein sequence ID" value="OIW20258.1"/>
    <property type="molecule type" value="Genomic_DNA"/>
</dbReference>
<evidence type="ECO:0000259" key="2">
    <source>
        <dbReference type="Pfam" id="PF03732"/>
    </source>
</evidence>
<accession>A0A394D9T7</accession>
<organism evidence="3 4">
    <name type="scientific">Lupinus angustifolius</name>
    <name type="common">Narrow-leaved blue lupine</name>
    <dbReference type="NCBI Taxonomy" id="3871"/>
    <lineage>
        <taxon>Eukaryota</taxon>
        <taxon>Viridiplantae</taxon>
        <taxon>Streptophyta</taxon>
        <taxon>Embryophyta</taxon>
        <taxon>Tracheophyta</taxon>
        <taxon>Spermatophyta</taxon>
        <taxon>Magnoliopsida</taxon>
        <taxon>eudicotyledons</taxon>
        <taxon>Gunneridae</taxon>
        <taxon>Pentapetalae</taxon>
        <taxon>rosids</taxon>
        <taxon>fabids</taxon>
        <taxon>Fabales</taxon>
        <taxon>Fabaceae</taxon>
        <taxon>Papilionoideae</taxon>
        <taxon>50 kb inversion clade</taxon>
        <taxon>genistoids sensu lato</taxon>
        <taxon>core genistoids</taxon>
        <taxon>Genisteae</taxon>
        <taxon>Lupinus</taxon>
    </lineage>
</organism>
<feature type="region of interest" description="Disordered" evidence="1">
    <location>
        <begin position="1"/>
        <end position="37"/>
    </location>
</feature>
<dbReference type="AlphaFoldDB" id="A0A394D9T7"/>
<evidence type="ECO:0000313" key="3">
    <source>
        <dbReference type="EMBL" id="OIW20258.1"/>
    </source>
</evidence>
<feature type="compositionally biased region" description="Basic and acidic residues" evidence="1">
    <location>
        <begin position="10"/>
        <end position="37"/>
    </location>
</feature>
<evidence type="ECO:0000256" key="1">
    <source>
        <dbReference type="SAM" id="MobiDB-lite"/>
    </source>
</evidence>
<dbReference type="Pfam" id="PF03732">
    <property type="entry name" value="Retrotrans_gag"/>
    <property type="match status" value="1"/>
</dbReference>
<sequence length="373" mass="43511">MVSTRGMARNAEEWVQEREDMRREREEQRSRNEMNEARMKRLEEALVQLTTRARVPNPRDEGSEFGGEHDFRANRGGERWRKLEIPIFSGEDAFGWTHRVERYFVLKEVTEEEKMQAILMALDGKALSWYQWWSRCNPHSSWEGFKVAVVRRFQPSMVQNPFERLLALKQEGTVGDYVEEFEKYVGALREIELEFVKGVFLNGLRDDIKAEVRLFEHPSLSELIHKSLLIEEKNVIVRGRENNNHFARSTSYSRSSAPTKSITVDSKPWTERKSDQSSVGSVSLNKNTSQAGEGGRSRGTGFKHLTAVEMKEKREKGLCFRCDEPFNRDHRCKNKQLRMLLMEEDEEESEEGSEVAMENNCNLFSCHFGQWRG</sequence>
<reference evidence="3 4" key="1">
    <citation type="journal article" date="2017" name="Plant Biotechnol. J.">
        <title>A comprehensive draft genome sequence for lupin (Lupinus angustifolius), an emerging health food: insights into plant-microbe interactions and legume evolution.</title>
        <authorList>
            <person name="Hane J.K."/>
            <person name="Ming Y."/>
            <person name="Kamphuis L.G."/>
            <person name="Nelson M.N."/>
            <person name="Garg G."/>
            <person name="Atkins C.A."/>
            <person name="Bayer P.E."/>
            <person name="Bravo A."/>
            <person name="Bringans S."/>
            <person name="Cannon S."/>
            <person name="Edwards D."/>
            <person name="Foley R."/>
            <person name="Gao L.L."/>
            <person name="Harrison M.J."/>
            <person name="Huang W."/>
            <person name="Hurgobin B."/>
            <person name="Li S."/>
            <person name="Liu C.W."/>
            <person name="McGrath A."/>
            <person name="Morahan G."/>
            <person name="Murray J."/>
            <person name="Weller J."/>
            <person name="Jian J."/>
            <person name="Singh K.B."/>
        </authorList>
    </citation>
    <scope>NUCLEOTIDE SEQUENCE [LARGE SCALE GENOMIC DNA]</scope>
    <source>
        <strain evidence="4">cv. Tanjil</strain>
        <tissue evidence="3">Whole plant</tissue>
    </source>
</reference>
<proteinExistence type="predicted"/>